<dbReference type="Proteomes" id="UP000694393">
    <property type="component" value="Unplaced"/>
</dbReference>
<dbReference type="Pfam" id="PF00009">
    <property type="entry name" value="GTP_EFTU"/>
    <property type="match status" value="1"/>
</dbReference>
<evidence type="ECO:0000256" key="2">
    <source>
        <dbReference type="ARBA" id="ARBA00007249"/>
    </source>
</evidence>
<keyword evidence="7" id="KW-0378">Hydrolase</keyword>
<dbReference type="FunFam" id="3.40.50.300:FF:000204">
    <property type="entry name" value="Translation elongation factor Tu"/>
    <property type="match status" value="1"/>
</dbReference>
<dbReference type="InterPro" id="IPR015033">
    <property type="entry name" value="HBS1-like_N"/>
</dbReference>
<evidence type="ECO:0000256" key="8">
    <source>
        <dbReference type="ARBA" id="ARBA00022845"/>
    </source>
</evidence>
<dbReference type="Gene3D" id="2.40.30.10">
    <property type="entry name" value="Translation factors"/>
    <property type="match status" value="2"/>
</dbReference>
<dbReference type="GO" id="GO:0005525">
    <property type="term" value="F:GTP binding"/>
    <property type="evidence" value="ECO:0007669"/>
    <property type="project" value="UniProtKB-KW"/>
</dbReference>
<dbReference type="InterPro" id="IPR037189">
    <property type="entry name" value="HBS1-like_N_sf"/>
</dbReference>
<dbReference type="CDD" id="cd04093">
    <property type="entry name" value="HBS1_C_III"/>
    <property type="match status" value="1"/>
</dbReference>
<dbReference type="CDD" id="cd16267">
    <property type="entry name" value="HBS1-like_II"/>
    <property type="match status" value="1"/>
</dbReference>
<comment type="subcellular location">
    <subcellularLocation>
        <location evidence="1">Cytoplasm</location>
    </subcellularLocation>
</comment>
<keyword evidence="5" id="KW-0597">Phosphoprotein</keyword>
<feature type="region of interest" description="Disordered" evidence="14">
    <location>
        <begin position="123"/>
        <end position="142"/>
    </location>
</feature>
<dbReference type="SUPFAM" id="SSF50465">
    <property type="entry name" value="EF-Tu/eEF-1alpha/eIF2-gamma C-terminal domain"/>
    <property type="match status" value="1"/>
</dbReference>
<feature type="domain" description="Tr-type G" evidence="15">
    <location>
        <begin position="252"/>
        <end position="476"/>
    </location>
</feature>
<keyword evidence="6" id="KW-0547">Nucleotide-binding</keyword>
<dbReference type="InterPro" id="IPR027417">
    <property type="entry name" value="P-loop_NTPase"/>
</dbReference>
<evidence type="ECO:0000256" key="9">
    <source>
        <dbReference type="ARBA" id="ARBA00022917"/>
    </source>
</evidence>
<dbReference type="GO" id="GO:0005737">
    <property type="term" value="C:cytoplasm"/>
    <property type="evidence" value="ECO:0007669"/>
    <property type="project" value="UniProtKB-SubCell"/>
</dbReference>
<dbReference type="SUPFAM" id="SSF50447">
    <property type="entry name" value="Translation proteins"/>
    <property type="match status" value="1"/>
</dbReference>
<evidence type="ECO:0000259" key="15">
    <source>
        <dbReference type="PROSITE" id="PS51722"/>
    </source>
</evidence>
<dbReference type="Gene3D" id="1.10.8.10">
    <property type="entry name" value="DNA helicase RuvA subunit, C-terminal domain"/>
    <property type="match status" value="1"/>
</dbReference>
<protein>
    <recommendedName>
        <fullName evidence="3">HBS1-like protein</fullName>
    </recommendedName>
</protein>
<evidence type="ECO:0000256" key="6">
    <source>
        <dbReference type="ARBA" id="ARBA00022741"/>
    </source>
</evidence>
<dbReference type="InterPro" id="IPR009000">
    <property type="entry name" value="Transl_B-barrel_sf"/>
</dbReference>
<dbReference type="Pfam" id="PF08938">
    <property type="entry name" value="HBS1_N"/>
    <property type="match status" value="1"/>
</dbReference>
<keyword evidence="8" id="KW-0810">Translation regulation</keyword>
<comment type="similarity">
    <text evidence="2">Belongs to the TRAFAC class translation factor GTPase superfamily. Classic translation factor GTPase family. EF-Tu/EF-1A subfamily.</text>
</comment>
<evidence type="ECO:0000256" key="3">
    <source>
        <dbReference type="ARBA" id="ARBA00015186"/>
    </source>
</evidence>
<dbReference type="GO" id="GO:0006412">
    <property type="term" value="P:translation"/>
    <property type="evidence" value="ECO:0007669"/>
    <property type="project" value="UniProtKB-KW"/>
</dbReference>
<evidence type="ECO:0000256" key="14">
    <source>
        <dbReference type="SAM" id="MobiDB-lite"/>
    </source>
</evidence>
<dbReference type="InterPro" id="IPR054696">
    <property type="entry name" value="GTP-eEF1A_C"/>
</dbReference>
<dbReference type="InterPro" id="IPR050100">
    <property type="entry name" value="TRAFAC_GTPase_members"/>
</dbReference>
<evidence type="ECO:0000256" key="7">
    <source>
        <dbReference type="ARBA" id="ARBA00022801"/>
    </source>
</evidence>
<dbReference type="Ensembl" id="ENSPCET00000025550.1">
    <property type="protein sequence ID" value="ENSPCEP00000024729.1"/>
    <property type="gene ID" value="ENSPCEG00000018668.1"/>
</dbReference>
<keyword evidence="17" id="KW-1185">Reference proteome</keyword>
<dbReference type="PANTHER" id="PTHR23115">
    <property type="entry name" value="TRANSLATION FACTOR"/>
    <property type="match status" value="1"/>
</dbReference>
<sequence>MARHRNVRGYNYDEDFEDDDLYGQSVEEDCCISPSTAAQFIYSRREKEYGYEDAEEPANYFTSSHQLTGVDQARLYSCLDQMREVLGEAIPEQVMVEAVLNSKFDVQKALDLVLAQDSKENMKTKNEETVTTGKTTKGKPRDFQSTRIDSEIVPKVTKMAVSGKKQSMGFEVPSVIAEENGHNANIPQKRPSSEDSSVTSVVGEMVSKSALPSQTVQISEDHNTVPTPVKKSSKTKQQIDVKAELEKRQGGKHLLNLVVIGHVDAGKSTLMGHLLYLLGNVNKRIMHKYEQESKKAGKASFAYAWVLDETGEERERGVTMDVGMTKFETKTKVITLMDAPGHKDFIPNMITGAAQADVAILVVDASRGEFEAGFETGGQTREHGLLVRSLGVTQLAVAVNKMDQVSWQQERFQEITSKLGQFLKQAGFKESNVAYIPTSGLGGENLVTRCQSSELTEWYKGKCLLEQIDSFKPPQRSVDKPFRLCVSDVFKDQGSGFCVTGKIEAGYIQTGDRLLAMPPNETCTAKGITLHDEPVDWAAAGDHVSLTLTGMDIIKINVGCVFCNLKEPIKACTRFRARVLIFNIEVPITKGFPVLLHYQTVSEPATIRRLLSVLHKSTGEVTKKKPKFLTKGQNALIELQTQRPVALELYKDVKELGRFMLRYSGSTIAAGVVTEIKE</sequence>
<dbReference type="InterPro" id="IPR004161">
    <property type="entry name" value="EFTu-like_2"/>
</dbReference>
<evidence type="ECO:0000256" key="5">
    <source>
        <dbReference type="ARBA" id="ARBA00022553"/>
    </source>
</evidence>
<dbReference type="PRINTS" id="PR00315">
    <property type="entry name" value="ELONGATNFCT"/>
</dbReference>
<evidence type="ECO:0000256" key="10">
    <source>
        <dbReference type="ARBA" id="ARBA00023134"/>
    </source>
</evidence>
<dbReference type="PROSITE" id="PS51722">
    <property type="entry name" value="G_TR_2"/>
    <property type="match status" value="1"/>
</dbReference>
<organism evidence="16 17">
    <name type="scientific">Pelusios castaneus</name>
    <name type="common">West African mud turtle</name>
    <dbReference type="NCBI Taxonomy" id="367368"/>
    <lineage>
        <taxon>Eukaryota</taxon>
        <taxon>Metazoa</taxon>
        <taxon>Chordata</taxon>
        <taxon>Craniata</taxon>
        <taxon>Vertebrata</taxon>
        <taxon>Euteleostomi</taxon>
        <taxon>Archelosauria</taxon>
        <taxon>Testudinata</taxon>
        <taxon>Testudines</taxon>
        <taxon>Pleurodira</taxon>
        <taxon>Pelomedusidae</taxon>
        <taxon>Pelusios</taxon>
    </lineage>
</organism>
<evidence type="ECO:0000256" key="4">
    <source>
        <dbReference type="ARBA" id="ARBA00022490"/>
    </source>
</evidence>
<comment type="subunit">
    <text evidence="12">Component of the Pelota-HBS1L complex, also named Dom34-Hbs1 complex, composed of PELO and HBS1L. Interacts with the SKI complex.</text>
</comment>
<dbReference type="GO" id="GO:0006417">
    <property type="term" value="P:regulation of translation"/>
    <property type="evidence" value="ECO:0007669"/>
    <property type="project" value="UniProtKB-KW"/>
</dbReference>
<evidence type="ECO:0000256" key="12">
    <source>
        <dbReference type="ARBA" id="ARBA00047094"/>
    </source>
</evidence>
<proteinExistence type="inferred from homology"/>
<reference evidence="16" key="2">
    <citation type="submission" date="2025-09" db="UniProtKB">
        <authorList>
            <consortium name="Ensembl"/>
        </authorList>
    </citation>
    <scope>IDENTIFICATION</scope>
</reference>
<dbReference type="FunFam" id="2.40.30.10:FF:000035">
    <property type="entry name" value="HBS1-like translational GTPase"/>
    <property type="match status" value="1"/>
</dbReference>
<dbReference type="AlphaFoldDB" id="A0A8C8STH7"/>
<dbReference type="Pfam" id="PF03144">
    <property type="entry name" value="GTP_EFTU_D2"/>
    <property type="match status" value="1"/>
</dbReference>
<dbReference type="GO" id="GO:0010629">
    <property type="term" value="P:negative regulation of gene expression"/>
    <property type="evidence" value="ECO:0007669"/>
    <property type="project" value="UniProtKB-ARBA"/>
</dbReference>
<accession>A0A8C8STH7</accession>
<keyword evidence="10" id="KW-0342">GTP-binding</keyword>
<evidence type="ECO:0000313" key="16">
    <source>
        <dbReference type="Ensembl" id="ENSPCEP00000024729.1"/>
    </source>
</evidence>
<dbReference type="InterPro" id="IPR009001">
    <property type="entry name" value="Transl_elong_EF1A/Init_IF2_C"/>
</dbReference>
<dbReference type="CDD" id="cd01883">
    <property type="entry name" value="EF1_alpha"/>
    <property type="match status" value="1"/>
</dbReference>
<evidence type="ECO:0000256" key="1">
    <source>
        <dbReference type="ARBA" id="ARBA00004496"/>
    </source>
</evidence>
<dbReference type="SUPFAM" id="SSF52540">
    <property type="entry name" value="P-loop containing nucleoside triphosphate hydrolases"/>
    <property type="match status" value="1"/>
</dbReference>
<reference evidence="16" key="1">
    <citation type="submission" date="2025-08" db="UniProtKB">
        <authorList>
            <consortium name="Ensembl"/>
        </authorList>
    </citation>
    <scope>IDENTIFICATION</scope>
</reference>
<comment type="function">
    <text evidence="11">GTPase component of the Pelota-HBS1L complex, a complex that recognizes stalled ribosomes and triggers the No-Go Decay (NGD) pathway. The Pelota-HBS1L complex recognizes ribosomes stalled at the 3' end of an mRNA and engages stalled ribosomes by destabilizing mRNA in the mRNA channel. Following mRNA extraction from stalled ribosomes by the SKI complex, the Pelota-HBS1L complex promotes recruitment of ABCE1, which drives the disassembly of stalled ribosomes, followed by degradation of damaged mRNAs as part of the NGD pathway.</text>
</comment>
<dbReference type="FunFam" id="1.10.8.10:FF:000039">
    <property type="entry name" value="HBS1-like translational GTPase"/>
    <property type="match status" value="1"/>
</dbReference>
<evidence type="ECO:0000256" key="13">
    <source>
        <dbReference type="ARBA" id="ARBA00049117"/>
    </source>
</evidence>
<name>A0A8C8STH7_9SAUR</name>
<dbReference type="Pfam" id="PF22594">
    <property type="entry name" value="GTP-eEF1A_C"/>
    <property type="match status" value="1"/>
</dbReference>
<evidence type="ECO:0000256" key="11">
    <source>
        <dbReference type="ARBA" id="ARBA00045849"/>
    </source>
</evidence>
<dbReference type="GO" id="GO:0003924">
    <property type="term" value="F:GTPase activity"/>
    <property type="evidence" value="ECO:0007669"/>
    <property type="project" value="InterPro"/>
</dbReference>
<keyword evidence="4" id="KW-0963">Cytoplasm</keyword>
<dbReference type="InterPro" id="IPR000795">
    <property type="entry name" value="T_Tr_GTP-bd_dom"/>
</dbReference>
<keyword evidence="9" id="KW-0648">Protein biosynthesis</keyword>
<dbReference type="SUPFAM" id="SSF109732">
    <property type="entry name" value="HBS1-like domain"/>
    <property type="match status" value="1"/>
</dbReference>
<comment type="catalytic activity">
    <reaction evidence="13">
        <text>GTP + H2O = GDP + phosphate + H(+)</text>
        <dbReference type="Rhea" id="RHEA:19669"/>
        <dbReference type="ChEBI" id="CHEBI:15377"/>
        <dbReference type="ChEBI" id="CHEBI:15378"/>
        <dbReference type="ChEBI" id="CHEBI:37565"/>
        <dbReference type="ChEBI" id="CHEBI:43474"/>
        <dbReference type="ChEBI" id="CHEBI:58189"/>
    </reaction>
    <physiologicalReaction direction="left-to-right" evidence="13">
        <dbReference type="Rhea" id="RHEA:19670"/>
    </physiologicalReaction>
</comment>
<evidence type="ECO:0000313" key="17">
    <source>
        <dbReference type="Proteomes" id="UP000694393"/>
    </source>
</evidence>
<dbReference type="FunFam" id="2.40.30.10:FF:000020">
    <property type="entry name" value="Translation elongation factor EF-1"/>
    <property type="match status" value="1"/>
</dbReference>
<dbReference type="Gene3D" id="3.40.50.300">
    <property type="entry name" value="P-loop containing nucleotide triphosphate hydrolases"/>
    <property type="match status" value="1"/>
</dbReference>